<feature type="compositionally biased region" description="Gly residues" evidence="1">
    <location>
        <begin position="65"/>
        <end position="83"/>
    </location>
</feature>
<evidence type="ECO:0000313" key="3">
    <source>
        <dbReference type="Proteomes" id="UP000579153"/>
    </source>
</evidence>
<dbReference type="EMBL" id="JACHMB010000001">
    <property type="protein sequence ID" value="MBB5782799.1"/>
    <property type="molecule type" value="Genomic_DNA"/>
</dbReference>
<dbReference type="Proteomes" id="UP000579153">
    <property type="component" value="Unassembled WGS sequence"/>
</dbReference>
<feature type="region of interest" description="Disordered" evidence="1">
    <location>
        <begin position="47"/>
        <end position="91"/>
    </location>
</feature>
<feature type="compositionally biased region" description="Polar residues" evidence="1">
    <location>
        <begin position="48"/>
        <end position="57"/>
    </location>
</feature>
<feature type="region of interest" description="Disordered" evidence="1">
    <location>
        <begin position="1"/>
        <end position="30"/>
    </location>
</feature>
<sequence>MASTRSPEHRAAPQAGASGRAAGRSIGPPRSPIAASAAVAIFAGSVTGARSTSQAPSRYSWGRAVVGGGGRPPAGASGTGMGRSGRSAPRRLFLDEPTTGFDPRSRAELWSVVGVIDLAAGLFPRPRRRGRVGVGTVVGEDWIPCPAASRSASGIAAAGRRKNRVRRPLPIAPNVVVMKA</sequence>
<protein>
    <submittedName>
        <fullName evidence="2">Uncharacterized protein</fullName>
    </submittedName>
</protein>
<reference evidence="2 3" key="1">
    <citation type="submission" date="2020-08" db="EMBL/GenBank/DDBJ databases">
        <title>Sequencing the genomes of 1000 actinobacteria strains.</title>
        <authorList>
            <person name="Klenk H.-P."/>
        </authorList>
    </citation>
    <scope>NUCLEOTIDE SEQUENCE [LARGE SCALE GENOMIC DNA]</scope>
    <source>
        <strain evidence="2 3">DSM 45507</strain>
    </source>
</reference>
<accession>A0A7W9GFF0</accession>
<feature type="compositionally biased region" description="Low complexity" evidence="1">
    <location>
        <begin position="12"/>
        <end position="30"/>
    </location>
</feature>
<dbReference type="RefSeq" id="WP_185079475.1">
    <property type="nucleotide sequence ID" value="NZ_JACHMB010000001.1"/>
</dbReference>
<organism evidence="2 3">
    <name type="scientific">Nonomuraea jabiensis</name>
    <dbReference type="NCBI Taxonomy" id="882448"/>
    <lineage>
        <taxon>Bacteria</taxon>
        <taxon>Bacillati</taxon>
        <taxon>Actinomycetota</taxon>
        <taxon>Actinomycetes</taxon>
        <taxon>Streptosporangiales</taxon>
        <taxon>Streptosporangiaceae</taxon>
        <taxon>Nonomuraea</taxon>
    </lineage>
</organism>
<keyword evidence="3" id="KW-1185">Reference proteome</keyword>
<comment type="caution">
    <text evidence="2">The sequence shown here is derived from an EMBL/GenBank/DDBJ whole genome shotgun (WGS) entry which is preliminary data.</text>
</comment>
<dbReference type="AlphaFoldDB" id="A0A7W9GFF0"/>
<feature type="compositionally biased region" description="Basic and acidic residues" evidence="1">
    <location>
        <begin position="1"/>
        <end position="11"/>
    </location>
</feature>
<name>A0A7W9GFF0_9ACTN</name>
<proteinExistence type="predicted"/>
<gene>
    <name evidence="2" type="ORF">HD596_009555</name>
</gene>
<evidence type="ECO:0000313" key="2">
    <source>
        <dbReference type="EMBL" id="MBB5782799.1"/>
    </source>
</evidence>
<evidence type="ECO:0000256" key="1">
    <source>
        <dbReference type="SAM" id="MobiDB-lite"/>
    </source>
</evidence>